<reference evidence="3 4" key="1">
    <citation type="submission" date="2020-08" db="EMBL/GenBank/DDBJ databases">
        <title>Genome sequence of Rhizobiales bacterium strain IZ6.</title>
        <authorList>
            <person name="Nakai R."/>
            <person name="Naganuma T."/>
        </authorList>
    </citation>
    <scope>NUCLEOTIDE SEQUENCE [LARGE SCALE GENOMIC DNA]</scope>
    <source>
        <strain evidence="3 4">IZ6</strain>
    </source>
</reference>
<dbReference type="PANTHER" id="PTHR33121">
    <property type="entry name" value="CYCLIC DI-GMP PHOSPHODIESTERASE PDEF"/>
    <property type="match status" value="1"/>
</dbReference>
<dbReference type="InterPro" id="IPR001633">
    <property type="entry name" value="EAL_dom"/>
</dbReference>
<name>A0A6S6QWF6_9HYPH</name>
<keyword evidence="4" id="KW-1185">Reference proteome</keyword>
<sequence length="418" mass="45132">MQSTIEDLLNRFFGKRPKPSRRPRVLSPADAPPPGGQPVLGSTECVVVQPLGPERSNVLQALSRSGMKVREVASIDAEDFGKRKPHLVISSFDDPAKASDTVTRLASISYDGLVQPIGAGHGIVHLPSIKGGPRVLPPMPALLMPEDLIEVIETQGLSRNSAGQATVHLATALSKKWMSFAYQPKIALRTMQLAGAETLARVQHPIHGELLPGSFLPHSTAQDLRLLGLGSMRAALASWEPFYRLGFNLVLSVNIPLEALEIEEFSDLIRAHRPEDSRWPGLIVEVDAVDTIAAIDELKEFGAKMRQHGVVISLDNFGLGNTMTADLSEIGAAEIKLHPEIGQDVSKNPARAAICRAALDLAKIYKANLCCNSIETLADATFLRNLGCHSAQGHVFADAMDRVRFAQLLKSKVGRAAS</sequence>
<evidence type="ECO:0000313" key="4">
    <source>
        <dbReference type="Proteomes" id="UP000515317"/>
    </source>
</evidence>
<proteinExistence type="predicted"/>
<gene>
    <name evidence="3" type="ORF">IZ6_20950</name>
</gene>
<dbReference type="PANTHER" id="PTHR33121:SF70">
    <property type="entry name" value="SIGNALING PROTEIN YKOW"/>
    <property type="match status" value="1"/>
</dbReference>
<evidence type="ECO:0000259" key="2">
    <source>
        <dbReference type="PROSITE" id="PS50883"/>
    </source>
</evidence>
<dbReference type="InterPro" id="IPR050706">
    <property type="entry name" value="Cyclic-di-GMP_PDE-like"/>
</dbReference>
<accession>A0A6S6QWF6</accession>
<evidence type="ECO:0000313" key="3">
    <source>
        <dbReference type="EMBL" id="BCJ91360.1"/>
    </source>
</evidence>
<dbReference type="InterPro" id="IPR035919">
    <property type="entry name" value="EAL_sf"/>
</dbReference>
<dbReference type="Pfam" id="PF00563">
    <property type="entry name" value="EAL"/>
    <property type="match status" value="1"/>
</dbReference>
<dbReference type="Proteomes" id="UP000515317">
    <property type="component" value="Chromosome"/>
</dbReference>
<dbReference type="CDD" id="cd01948">
    <property type="entry name" value="EAL"/>
    <property type="match status" value="1"/>
</dbReference>
<dbReference type="KEGG" id="tso:IZ6_20950"/>
<feature type="domain" description="EAL" evidence="2">
    <location>
        <begin position="162"/>
        <end position="413"/>
    </location>
</feature>
<dbReference type="SMART" id="SM00052">
    <property type="entry name" value="EAL"/>
    <property type="match status" value="1"/>
</dbReference>
<feature type="compositionally biased region" description="Basic residues" evidence="1">
    <location>
        <begin position="14"/>
        <end position="24"/>
    </location>
</feature>
<dbReference type="SUPFAM" id="SSF141868">
    <property type="entry name" value="EAL domain-like"/>
    <property type="match status" value="1"/>
</dbReference>
<dbReference type="AlphaFoldDB" id="A0A6S6QWF6"/>
<dbReference type="Gene3D" id="3.20.20.450">
    <property type="entry name" value="EAL domain"/>
    <property type="match status" value="1"/>
</dbReference>
<feature type="region of interest" description="Disordered" evidence="1">
    <location>
        <begin position="14"/>
        <end position="40"/>
    </location>
</feature>
<evidence type="ECO:0000256" key="1">
    <source>
        <dbReference type="SAM" id="MobiDB-lite"/>
    </source>
</evidence>
<dbReference type="PROSITE" id="PS50883">
    <property type="entry name" value="EAL"/>
    <property type="match status" value="1"/>
</dbReference>
<organism evidence="3 4">
    <name type="scientific">Terrihabitans soli</name>
    <dbReference type="NCBI Taxonomy" id="708113"/>
    <lineage>
        <taxon>Bacteria</taxon>
        <taxon>Pseudomonadati</taxon>
        <taxon>Pseudomonadota</taxon>
        <taxon>Alphaproteobacteria</taxon>
        <taxon>Hyphomicrobiales</taxon>
        <taxon>Terrihabitans</taxon>
    </lineage>
</organism>
<dbReference type="RefSeq" id="WP_222875009.1">
    <property type="nucleotide sequence ID" value="NZ_AP023361.1"/>
</dbReference>
<dbReference type="GO" id="GO:0071111">
    <property type="term" value="F:cyclic-guanylate-specific phosphodiesterase activity"/>
    <property type="evidence" value="ECO:0007669"/>
    <property type="project" value="InterPro"/>
</dbReference>
<dbReference type="EMBL" id="AP023361">
    <property type="protein sequence ID" value="BCJ91360.1"/>
    <property type="molecule type" value="Genomic_DNA"/>
</dbReference>
<protein>
    <recommendedName>
        <fullName evidence="2">EAL domain-containing protein</fullName>
    </recommendedName>
</protein>